<dbReference type="Gene3D" id="1.20.1110.10">
    <property type="entry name" value="Calcium-transporting ATPase, transmembrane domain"/>
    <property type="match status" value="2"/>
</dbReference>
<keyword evidence="8 10" id="KW-0472">Membrane</keyword>
<evidence type="ECO:0000256" key="6">
    <source>
        <dbReference type="ARBA" id="ARBA00022967"/>
    </source>
</evidence>
<keyword evidence="3 10" id="KW-0812">Transmembrane</keyword>
<dbReference type="InterPro" id="IPR044492">
    <property type="entry name" value="P_typ_ATPase_HD_dom"/>
</dbReference>
<sequence>MQTGGDDAAAQNGAPPGGASVGGKSLSQKLGGSLSFLKRTKSTGSSRAEKLRKDIDFTEHTWPEDKLYAYYGATPEGGLTGAQVLQNRQKFGSNMLTPPATTPWWIKYLMCYADVFMILLLVGGVLCFVAFSIDQSDLTNLYLGVVLFLVVFLSATFGYYQEAKAAGVMEGFKKLVPKKCKVLRDGHVSILDAQELVPGDVVEMNDGDQVPADIRVLFANDLKVDNSCLTGESEPVERYPELARDSNGKLITVPLEAANLCFFTTIVTSGSGRGMVIGTGDRTVMGQIAGLAAESSGESQTQFQREVATFIKIISVLAITIGITFVLIGVFVAKASVIEMIVFAIGIIVGTVPEGLLVTLTVSLSLSARNMYARNVLVKGMPSVENLGSTTVIASDKTGTLTQNRMTVQHAWYNGVLVSVPAARNKPQLTACMRPGVLKGAVYNPQDPTWQKLQMVATLCNNSRFVVVEKEEEGKETRPPLDLAKEVQNPDFNLLGLTCTGDASESGLIKCVELLRSVEEYHKANPKIHEIKFNSTNKWQLTIHRPEDPTAEHPILTLKGAPERVLRMCTHIMVDGESVPMDANWQAKYNEAYEALGAMGERVLGFAYREMTDVALDYPFTNKPEPNFEFKNLTFVGLMSLIDPPREGVKEAVEKCKRARIKVYMVTGDHPITAQAIAKQIGIIDEDMYAAGRAIVVKGDDIRDWMDIEDPVARQAKWDWALDHEQIVFARVSPAHKLLIVENCQRRGENVAVTGDGVNDAPALKKANTGLAMGISGKDVSKEAADMILMDDNFASIVAGIEEGRVIFDNLKKSIAYTLASKFPEQIPFLLYVAINFPLAISTILILTIDLGCDMFPAISLAYEPKEADIMQRPPRNPAVERLVSRRLISFSYFQIGIMQTCAGFLAFMAVLNDYGYNWDTLLGLGINWPNFPMICTVGTNSWGINSKTCGFGCEEPPETFNGQTTLYGQAKDRGDDYLFCETGCQIPFNGTADAFVEFSEFGFRGFPTGNQLSDSIQAVCGRTCSWWRSLGTKTDFLIEQNNIFRARVAAGVVDVNNPFGYSPDAQYALILSAAENTQFEQYCSQANGDQYGFPGRGLVNSDVDRAPQGGWWWWNGLPQYWPNLNNQQNVLLMAQSAYFLGVVVARWADLLVCKTRKESIFNQGMRNNVLNWALLFETFVASAVVYIPPLNTVFNTRPPPVMYVCCGLPFFFCIFIYDELRKLRMRQKPKGWVETNTYW</sequence>
<dbReference type="InterPro" id="IPR059000">
    <property type="entry name" value="ATPase_P-type_domA"/>
</dbReference>
<name>E1ZE44_CHLVA</name>
<feature type="domain" description="Cation-transporting P-type ATPase N-terminal" evidence="11">
    <location>
        <begin position="58"/>
        <end position="132"/>
    </location>
</feature>
<dbReference type="GO" id="GO:1990573">
    <property type="term" value="P:potassium ion import across plasma membrane"/>
    <property type="evidence" value="ECO:0007669"/>
    <property type="project" value="TreeGrafter"/>
</dbReference>
<dbReference type="SFLD" id="SFLDS00003">
    <property type="entry name" value="Haloacid_Dehalogenase"/>
    <property type="match status" value="1"/>
</dbReference>
<evidence type="ECO:0000256" key="8">
    <source>
        <dbReference type="ARBA" id="ARBA00023136"/>
    </source>
</evidence>
<dbReference type="GO" id="GO:0005391">
    <property type="term" value="F:P-type sodium:potassium-exchanging transporter activity"/>
    <property type="evidence" value="ECO:0007669"/>
    <property type="project" value="TreeGrafter"/>
</dbReference>
<dbReference type="SFLD" id="SFLDG00002">
    <property type="entry name" value="C1.7:_P-type_atpase_like"/>
    <property type="match status" value="1"/>
</dbReference>
<dbReference type="GO" id="GO:1902600">
    <property type="term" value="P:proton transmembrane transport"/>
    <property type="evidence" value="ECO:0007669"/>
    <property type="project" value="TreeGrafter"/>
</dbReference>
<dbReference type="Pfam" id="PF00122">
    <property type="entry name" value="E1-E2_ATPase"/>
    <property type="match status" value="1"/>
</dbReference>
<dbReference type="GeneID" id="17355201"/>
<feature type="region of interest" description="Disordered" evidence="9">
    <location>
        <begin position="1"/>
        <end position="26"/>
    </location>
</feature>
<dbReference type="Gene3D" id="3.40.50.1000">
    <property type="entry name" value="HAD superfamily/HAD-like"/>
    <property type="match status" value="1"/>
</dbReference>
<dbReference type="RefSeq" id="XP_005847906.1">
    <property type="nucleotide sequence ID" value="XM_005847844.1"/>
</dbReference>
<evidence type="ECO:0000256" key="9">
    <source>
        <dbReference type="SAM" id="MobiDB-lite"/>
    </source>
</evidence>
<feature type="transmembrane region" description="Helical" evidence="10">
    <location>
        <begin position="1201"/>
        <end position="1221"/>
    </location>
</feature>
<evidence type="ECO:0000313" key="12">
    <source>
        <dbReference type="EMBL" id="EFN55804.1"/>
    </source>
</evidence>
<dbReference type="SMART" id="SM00831">
    <property type="entry name" value="Cation_ATPase_N"/>
    <property type="match status" value="1"/>
</dbReference>
<dbReference type="InterPro" id="IPR023298">
    <property type="entry name" value="ATPase_P-typ_TM_dom_sf"/>
</dbReference>
<evidence type="ECO:0000256" key="4">
    <source>
        <dbReference type="ARBA" id="ARBA00022741"/>
    </source>
</evidence>
<keyword evidence="2" id="KW-1003">Cell membrane</keyword>
<dbReference type="AlphaFoldDB" id="E1ZE44"/>
<evidence type="ECO:0000256" key="1">
    <source>
        <dbReference type="ARBA" id="ARBA00004651"/>
    </source>
</evidence>
<feature type="transmembrane region" description="Helical" evidence="10">
    <location>
        <begin position="1170"/>
        <end position="1189"/>
    </location>
</feature>
<dbReference type="GO" id="GO:0016887">
    <property type="term" value="F:ATP hydrolysis activity"/>
    <property type="evidence" value="ECO:0007669"/>
    <property type="project" value="InterPro"/>
</dbReference>
<keyword evidence="4" id="KW-0547">Nucleotide-binding</keyword>
<dbReference type="GO" id="GO:0030007">
    <property type="term" value="P:intracellular potassium ion homeostasis"/>
    <property type="evidence" value="ECO:0007669"/>
    <property type="project" value="TreeGrafter"/>
</dbReference>
<dbReference type="SUPFAM" id="SSF81653">
    <property type="entry name" value="Calcium ATPase, transduction domain A"/>
    <property type="match status" value="1"/>
</dbReference>
<dbReference type="GO" id="GO:0036376">
    <property type="term" value="P:sodium ion export across plasma membrane"/>
    <property type="evidence" value="ECO:0007669"/>
    <property type="project" value="TreeGrafter"/>
</dbReference>
<feature type="transmembrane region" description="Helical" evidence="10">
    <location>
        <begin position="313"/>
        <end position="335"/>
    </location>
</feature>
<dbReference type="Proteomes" id="UP000008141">
    <property type="component" value="Unassembled WGS sequence"/>
</dbReference>
<proteinExistence type="predicted"/>
<keyword evidence="13" id="KW-1185">Reference proteome</keyword>
<evidence type="ECO:0000313" key="13">
    <source>
        <dbReference type="Proteomes" id="UP000008141"/>
    </source>
</evidence>
<evidence type="ECO:0000256" key="3">
    <source>
        <dbReference type="ARBA" id="ARBA00022692"/>
    </source>
</evidence>
<dbReference type="InParanoid" id="E1ZE44"/>
<dbReference type="FunFam" id="1.20.1110.10:FF:000095">
    <property type="entry name" value="Sodium/potassium-transporting ATPase subunit alpha-1"/>
    <property type="match status" value="1"/>
</dbReference>
<keyword evidence="6" id="KW-1278">Translocase</keyword>
<dbReference type="PRINTS" id="PR00119">
    <property type="entry name" value="CATATPASE"/>
</dbReference>
<dbReference type="PANTHER" id="PTHR43294:SF21">
    <property type="entry name" value="CATION TRANSPORTING ATPASE"/>
    <property type="match status" value="1"/>
</dbReference>
<feature type="transmembrane region" description="Helical" evidence="10">
    <location>
        <begin position="341"/>
        <end position="364"/>
    </location>
</feature>
<feature type="compositionally biased region" description="Low complexity" evidence="9">
    <location>
        <begin position="1"/>
        <end position="14"/>
    </location>
</feature>
<dbReference type="SMR" id="E1ZE44"/>
<dbReference type="Pfam" id="PF00690">
    <property type="entry name" value="Cation_ATPase_N"/>
    <property type="match status" value="1"/>
</dbReference>
<dbReference type="PRINTS" id="PR00121">
    <property type="entry name" value="NAKATPASE"/>
</dbReference>
<protein>
    <recommendedName>
        <fullName evidence="11">Cation-transporting P-type ATPase N-terminal domain-containing protein</fullName>
    </recommendedName>
</protein>
<dbReference type="InterPro" id="IPR023299">
    <property type="entry name" value="ATPase_P-typ_cyto_dom_N"/>
</dbReference>
<dbReference type="SUPFAM" id="SSF81665">
    <property type="entry name" value="Calcium ATPase, transmembrane domain M"/>
    <property type="match status" value="1"/>
</dbReference>
<dbReference type="SUPFAM" id="SSF56784">
    <property type="entry name" value="HAD-like"/>
    <property type="match status" value="1"/>
</dbReference>
<feature type="transmembrane region" description="Helical" evidence="10">
    <location>
        <begin position="111"/>
        <end position="133"/>
    </location>
</feature>
<organism evidence="13">
    <name type="scientific">Chlorella variabilis</name>
    <name type="common">Green alga</name>
    <dbReference type="NCBI Taxonomy" id="554065"/>
    <lineage>
        <taxon>Eukaryota</taxon>
        <taxon>Viridiplantae</taxon>
        <taxon>Chlorophyta</taxon>
        <taxon>core chlorophytes</taxon>
        <taxon>Trebouxiophyceae</taxon>
        <taxon>Chlorellales</taxon>
        <taxon>Chlorellaceae</taxon>
        <taxon>Chlorella clade</taxon>
        <taxon>Chlorella</taxon>
    </lineage>
</organism>
<dbReference type="InterPro" id="IPR036412">
    <property type="entry name" value="HAD-like_sf"/>
</dbReference>
<dbReference type="Pfam" id="PF13246">
    <property type="entry name" value="Cation_ATPase"/>
    <property type="match status" value="1"/>
</dbReference>
<dbReference type="OrthoDB" id="158672at2759"/>
<evidence type="ECO:0000256" key="7">
    <source>
        <dbReference type="ARBA" id="ARBA00022989"/>
    </source>
</evidence>
<dbReference type="InterPro" id="IPR018303">
    <property type="entry name" value="ATPase_P-typ_P_site"/>
</dbReference>
<dbReference type="InterPro" id="IPR023214">
    <property type="entry name" value="HAD_sf"/>
</dbReference>
<feature type="transmembrane region" description="Helical" evidence="10">
    <location>
        <begin position="139"/>
        <end position="160"/>
    </location>
</feature>
<dbReference type="NCBIfam" id="TIGR01494">
    <property type="entry name" value="ATPase_P-type"/>
    <property type="match status" value="2"/>
</dbReference>
<gene>
    <name evidence="12" type="ORF">CHLNCDRAFT_56139</name>
</gene>
<dbReference type="Pfam" id="PF00689">
    <property type="entry name" value="Cation_ATPase_C"/>
    <property type="match status" value="2"/>
</dbReference>
<dbReference type="EMBL" id="GL433843">
    <property type="protein sequence ID" value="EFN55804.1"/>
    <property type="molecule type" value="Genomic_DNA"/>
</dbReference>
<dbReference type="eggNOG" id="KOG0203">
    <property type="taxonomic scope" value="Eukaryota"/>
</dbReference>
<dbReference type="InterPro" id="IPR006068">
    <property type="entry name" value="ATPase_P-typ_cation-transptr_C"/>
</dbReference>
<dbReference type="PROSITE" id="PS00154">
    <property type="entry name" value="ATPASE_E1_E2"/>
    <property type="match status" value="1"/>
</dbReference>
<dbReference type="FunFam" id="3.40.50.1000:FF:000083">
    <property type="entry name" value="Sodium/potassium-transporting ATPase subunit alpha"/>
    <property type="match status" value="1"/>
</dbReference>
<evidence type="ECO:0000256" key="5">
    <source>
        <dbReference type="ARBA" id="ARBA00022840"/>
    </source>
</evidence>
<dbReference type="SFLD" id="SFLDF00027">
    <property type="entry name" value="p-type_atpase"/>
    <property type="match status" value="1"/>
</dbReference>
<comment type="subcellular location">
    <subcellularLocation>
        <location evidence="1">Cell membrane</location>
        <topology evidence="1">Multi-pass membrane protein</topology>
    </subcellularLocation>
</comment>
<dbReference type="GO" id="GO:0006883">
    <property type="term" value="P:intracellular sodium ion homeostasis"/>
    <property type="evidence" value="ECO:0007669"/>
    <property type="project" value="TreeGrafter"/>
</dbReference>
<dbReference type="Gene3D" id="3.40.1110.10">
    <property type="entry name" value="Calcium-transporting ATPase, cytoplasmic domain N"/>
    <property type="match status" value="1"/>
</dbReference>
<evidence type="ECO:0000259" key="11">
    <source>
        <dbReference type="SMART" id="SM00831"/>
    </source>
</evidence>
<dbReference type="GO" id="GO:0005524">
    <property type="term" value="F:ATP binding"/>
    <property type="evidence" value="ECO:0007669"/>
    <property type="project" value="UniProtKB-KW"/>
</dbReference>
<accession>E1ZE44</accession>
<dbReference type="InterPro" id="IPR050510">
    <property type="entry name" value="Cation_transp_ATPase_P-type"/>
</dbReference>
<dbReference type="OMA" id="MFFLYMW"/>
<dbReference type="SUPFAM" id="SSF81660">
    <property type="entry name" value="Metal cation-transporting ATPase, ATP-binding domain N"/>
    <property type="match status" value="1"/>
</dbReference>
<evidence type="ECO:0000256" key="10">
    <source>
        <dbReference type="SAM" id="Phobius"/>
    </source>
</evidence>
<reference evidence="12 13" key="1">
    <citation type="journal article" date="2010" name="Plant Cell">
        <title>The Chlorella variabilis NC64A genome reveals adaptation to photosymbiosis, coevolution with viruses, and cryptic sex.</title>
        <authorList>
            <person name="Blanc G."/>
            <person name="Duncan G."/>
            <person name="Agarkova I."/>
            <person name="Borodovsky M."/>
            <person name="Gurnon J."/>
            <person name="Kuo A."/>
            <person name="Lindquist E."/>
            <person name="Lucas S."/>
            <person name="Pangilinan J."/>
            <person name="Polle J."/>
            <person name="Salamov A."/>
            <person name="Terry A."/>
            <person name="Yamada T."/>
            <person name="Dunigan D.D."/>
            <person name="Grigoriev I.V."/>
            <person name="Claverie J.M."/>
            <person name="Van Etten J.L."/>
        </authorList>
    </citation>
    <scope>NUCLEOTIDE SEQUENCE [LARGE SCALE GENOMIC DNA]</scope>
    <source>
        <strain evidence="12 13">NC64A</strain>
    </source>
</reference>
<dbReference type="STRING" id="554065.E1ZE44"/>
<dbReference type="KEGG" id="cvr:CHLNCDRAFT_56139"/>
<evidence type="ECO:0000256" key="2">
    <source>
        <dbReference type="ARBA" id="ARBA00022475"/>
    </source>
</evidence>
<dbReference type="InterPro" id="IPR008250">
    <property type="entry name" value="ATPase_P-typ_transduc_dom_A_sf"/>
</dbReference>
<keyword evidence="7 10" id="KW-1133">Transmembrane helix</keyword>
<dbReference type="InterPro" id="IPR004014">
    <property type="entry name" value="ATPase_P-typ_cation-transptr_N"/>
</dbReference>
<dbReference type="PANTHER" id="PTHR43294">
    <property type="entry name" value="SODIUM/POTASSIUM-TRANSPORTING ATPASE SUBUNIT ALPHA"/>
    <property type="match status" value="1"/>
</dbReference>
<feature type="transmembrane region" description="Helical" evidence="10">
    <location>
        <begin position="829"/>
        <end position="849"/>
    </location>
</feature>
<dbReference type="Gene3D" id="2.70.150.10">
    <property type="entry name" value="Calcium-transporting ATPase, cytoplasmic transduction domain A"/>
    <property type="match status" value="1"/>
</dbReference>
<dbReference type="InterPro" id="IPR001757">
    <property type="entry name" value="P_typ_ATPase"/>
</dbReference>
<keyword evidence="5" id="KW-0067">ATP-binding</keyword>
<dbReference type="GO" id="GO:0005886">
    <property type="term" value="C:plasma membrane"/>
    <property type="evidence" value="ECO:0007669"/>
    <property type="project" value="UniProtKB-SubCell"/>
</dbReference>